<evidence type="ECO:0000313" key="4">
    <source>
        <dbReference type="RefSeq" id="XP_033573534.1"/>
    </source>
</evidence>
<dbReference type="PANTHER" id="PTHR37017">
    <property type="entry name" value="AB HYDROLASE-1 DOMAIN-CONTAINING PROTEIN-RELATED"/>
    <property type="match status" value="1"/>
</dbReference>
<organism evidence="2">
    <name type="scientific">Mytilinidion resinicola</name>
    <dbReference type="NCBI Taxonomy" id="574789"/>
    <lineage>
        <taxon>Eukaryota</taxon>
        <taxon>Fungi</taxon>
        <taxon>Dikarya</taxon>
        <taxon>Ascomycota</taxon>
        <taxon>Pezizomycotina</taxon>
        <taxon>Dothideomycetes</taxon>
        <taxon>Pleosporomycetidae</taxon>
        <taxon>Mytilinidiales</taxon>
        <taxon>Mytilinidiaceae</taxon>
        <taxon>Mytilinidion</taxon>
    </lineage>
</organism>
<dbReference type="InterPro" id="IPR029058">
    <property type="entry name" value="AB_hydrolase_fold"/>
</dbReference>
<dbReference type="SUPFAM" id="SSF53474">
    <property type="entry name" value="alpha/beta-Hydrolases"/>
    <property type="match status" value="1"/>
</dbReference>
<dbReference type="OrthoDB" id="1263307at2759"/>
<dbReference type="InterPro" id="IPR000073">
    <property type="entry name" value="AB_hydrolase_1"/>
</dbReference>
<reference evidence="4" key="3">
    <citation type="submission" date="2025-04" db="UniProtKB">
        <authorList>
            <consortium name="RefSeq"/>
        </authorList>
    </citation>
    <scope>IDENTIFICATION</scope>
    <source>
        <strain evidence="4">CBS 304.34</strain>
    </source>
</reference>
<keyword evidence="2" id="KW-0378">Hydrolase</keyword>
<dbReference type="Pfam" id="PF12697">
    <property type="entry name" value="Abhydrolase_6"/>
    <property type="match status" value="1"/>
</dbReference>
<proteinExistence type="predicted"/>
<sequence>MSKPVFVLLHGAWHSPKCWDRLITELEKAGYSAFAPALPSSGSNPPVPDWNADIDIIRSTVSDLVQKHDVIIVMHSFSGMTGGTALEGLDKEACFSKGLKGGVVRLIYMAAFLVPEGSQHSPHGTRDNMLPDMKTGIVTFAPEGAKDMFYQDLDDDAVAELAKDLQPQSFGVFWSTTTYAAWRYVPTTYIECTGDRPSTHAAAQYLLETAKASGTHKIERIIKVDSGHSPFISKPEWSAHTLIKEAGGQV</sequence>
<feature type="domain" description="AB hydrolase-1" evidence="1">
    <location>
        <begin position="6"/>
        <end position="237"/>
    </location>
</feature>
<dbReference type="Proteomes" id="UP000504636">
    <property type="component" value="Unplaced"/>
</dbReference>
<reference evidence="2 4" key="1">
    <citation type="journal article" date="2020" name="Stud. Mycol.">
        <title>101 Dothideomycetes genomes: a test case for predicting lifestyles and emergence of pathogens.</title>
        <authorList>
            <person name="Haridas S."/>
            <person name="Albert R."/>
            <person name="Binder M."/>
            <person name="Bloem J."/>
            <person name="Labutti K."/>
            <person name="Salamov A."/>
            <person name="Andreopoulos B."/>
            <person name="Baker S."/>
            <person name="Barry K."/>
            <person name="Bills G."/>
            <person name="Bluhm B."/>
            <person name="Cannon C."/>
            <person name="Castanera R."/>
            <person name="Culley D."/>
            <person name="Daum C."/>
            <person name="Ezra D."/>
            <person name="Gonzalez J."/>
            <person name="Henrissat B."/>
            <person name="Kuo A."/>
            <person name="Liang C."/>
            <person name="Lipzen A."/>
            <person name="Lutzoni F."/>
            <person name="Magnuson J."/>
            <person name="Mondo S."/>
            <person name="Nolan M."/>
            <person name="Ohm R."/>
            <person name="Pangilinan J."/>
            <person name="Park H.-J."/>
            <person name="Ramirez L."/>
            <person name="Alfaro M."/>
            <person name="Sun H."/>
            <person name="Tritt A."/>
            <person name="Yoshinaga Y."/>
            <person name="Zwiers L.-H."/>
            <person name="Turgeon B."/>
            <person name="Goodwin S."/>
            <person name="Spatafora J."/>
            <person name="Crous P."/>
            <person name="Grigoriev I."/>
        </authorList>
    </citation>
    <scope>NUCLEOTIDE SEQUENCE</scope>
    <source>
        <strain evidence="2 4">CBS 304.34</strain>
    </source>
</reference>
<dbReference type="InterPro" id="IPR052897">
    <property type="entry name" value="Sec-Metab_Biosynth_Hydrolase"/>
</dbReference>
<accession>A0A6A6YCY4</accession>
<dbReference type="GO" id="GO:0016787">
    <property type="term" value="F:hydrolase activity"/>
    <property type="evidence" value="ECO:0007669"/>
    <property type="project" value="UniProtKB-KW"/>
</dbReference>
<reference evidence="4" key="2">
    <citation type="submission" date="2020-04" db="EMBL/GenBank/DDBJ databases">
        <authorList>
            <consortium name="NCBI Genome Project"/>
        </authorList>
    </citation>
    <scope>NUCLEOTIDE SEQUENCE</scope>
    <source>
        <strain evidence="4">CBS 304.34</strain>
    </source>
</reference>
<name>A0A6A6YCY4_9PEZI</name>
<dbReference type="Gene3D" id="3.40.50.1820">
    <property type="entry name" value="alpha/beta hydrolase"/>
    <property type="match status" value="1"/>
</dbReference>
<evidence type="ECO:0000313" key="2">
    <source>
        <dbReference type="EMBL" id="KAF2806570.1"/>
    </source>
</evidence>
<gene>
    <name evidence="2 4" type="ORF">BDZ99DRAFT_574063</name>
</gene>
<dbReference type="GeneID" id="54469237"/>
<dbReference type="PANTHER" id="PTHR37017:SF11">
    <property type="entry name" value="ESTERASE_LIPASE_THIOESTERASE DOMAIN-CONTAINING PROTEIN"/>
    <property type="match status" value="1"/>
</dbReference>
<protein>
    <submittedName>
        <fullName evidence="2 4">Alpha/beta-hydrolase</fullName>
    </submittedName>
</protein>
<evidence type="ECO:0000259" key="1">
    <source>
        <dbReference type="Pfam" id="PF12697"/>
    </source>
</evidence>
<dbReference type="EMBL" id="MU003707">
    <property type="protein sequence ID" value="KAF2806570.1"/>
    <property type="molecule type" value="Genomic_DNA"/>
</dbReference>
<dbReference type="AlphaFoldDB" id="A0A6A6YCY4"/>
<keyword evidence="3" id="KW-1185">Reference proteome</keyword>
<evidence type="ECO:0000313" key="3">
    <source>
        <dbReference type="Proteomes" id="UP000504636"/>
    </source>
</evidence>
<dbReference type="RefSeq" id="XP_033573534.1">
    <property type="nucleotide sequence ID" value="XM_033728344.1"/>
</dbReference>